<reference evidence="2 3" key="1">
    <citation type="submission" date="2019-03" db="EMBL/GenBank/DDBJ databases">
        <authorList>
            <person name="Gaulin E."/>
            <person name="Dumas B."/>
        </authorList>
    </citation>
    <scope>NUCLEOTIDE SEQUENCE [LARGE SCALE GENOMIC DNA]</scope>
    <source>
        <strain evidence="2">CBS 568.67</strain>
    </source>
</reference>
<dbReference type="Proteomes" id="UP000332933">
    <property type="component" value="Unassembled WGS sequence"/>
</dbReference>
<dbReference type="OrthoDB" id="159597at2759"/>
<reference evidence="1" key="2">
    <citation type="submission" date="2019-06" db="EMBL/GenBank/DDBJ databases">
        <title>Genomics analysis of Aphanomyces spp. identifies a new class of oomycete effector associated with host adaptation.</title>
        <authorList>
            <person name="Gaulin E."/>
        </authorList>
    </citation>
    <scope>NUCLEOTIDE SEQUENCE</scope>
    <source>
        <strain evidence="1">CBS 578.67</strain>
    </source>
</reference>
<organism evidence="2 3">
    <name type="scientific">Aphanomyces stellatus</name>
    <dbReference type="NCBI Taxonomy" id="120398"/>
    <lineage>
        <taxon>Eukaryota</taxon>
        <taxon>Sar</taxon>
        <taxon>Stramenopiles</taxon>
        <taxon>Oomycota</taxon>
        <taxon>Saprolegniomycetes</taxon>
        <taxon>Saprolegniales</taxon>
        <taxon>Verrucalvaceae</taxon>
        <taxon>Aphanomyces</taxon>
    </lineage>
</organism>
<name>A0A485LF80_9STRA</name>
<keyword evidence="3" id="KW-1185">Reference proteome</keyword>
<dbReference type="EMBL" id="VJMH01006721">
    <property type="protein sequence ID" value="KAF0688480.1"/>
    <property type="molecule type" value="Genomic_DNA"/>
</dbReference>
<accession>A0A485LF80</accession>
<dbReference type="Gene3D" id="3.40.50.300">
    <property type="entry name" value="P-loop containing nucleotide triphosphate hydrolases"/>
    <property type="match status" value="1"/>
</dbReference>
<dbReference type="InterPro" id="IPR027417">
    <property type="entry name" value="P-loop_NTPase"/>
</dbReference>
<protein>
    <submittedName>
        <fullName evidence="2">Aste57867_19906 protein</fullName>
    </submittedName>
</protein>
<evidence type="ECO:0000313" key="3">
    <source>
        <dbReference type="Proteomes" id="UP000332933"/>
    </source>
</evidence>
<proteinExistence type="predicted"/>
<gene>
    <name evidence="2" type="primary">Aste57867_19906</name>
    <name evidence="1" type="ORF">As57867_019840</name>
    <name evidence="2" type="ORF">ASTE57867_19906</name>
</gene>
<sequence>MSKNVPYAQEDRQWDARFNVPTDDDVVNLVTRVMEMGASGKYKYLLVSGVEVGTRPQNGDYRLRHQRSDPEGVDFEEGQGYYLSPRDRSKTYSGWREHYLKEFSKEDTTKLSLYEHGELPRDVGVKRTGPPVMCTDMEKKMKTDDICREIKRLLELGTKDAKEEAFTKYPPRAGRTFDPRMDPHLYVMGPPGSGKTSLMSLIYPGAYKKDLSSRFWDLYDPDSHTHTTLEDLDMDNVEKLTVQFLKTICDEAGFPIDQKYKTPQLARTTVLVTSQYSIDQLINPENTSDCEGSQRALKRHFFVFQVWDLHRLLGIKLLPKYEIKMLQKEGNQDPAELYMSYNYNLDCPTGEPLPTPLDMQIKICNYVFG</sequence>
<dbReference type="AlphaFoldDB" id="A0A485LF80"/>
<evidence type="ECO:0000313" key="1">
    <source>
        <dbReference type="EMBL" id="KAF0688480.1"/>
    </source>
</evidence>
<dbReference type="EMBL" id="CAADRA010006744">
    <property type="protein sequence ID" value="VFT96604.1"/>
    <property type="molecule type" value="Genomic_DNA"/>
</dbReference>
<dbReference type="SUPFAM" id="SSF52540">
    <property type="entry name" value="P-loop containing nucleoside triphosphate hydrolases"/>
    <property type="match status" value="1"/>
</dbReference>
<evidence type="ECO:0000313" key="2">
    <source>
        <dbReference type="EMBL" id="VFT96604.1"/>
    </source>
</evidence>